<feature type="compositionally biased region" description="Basic and acidic residues" evidence="1">
    <location>
        <begin position="153"/>
        <end position="163"/>
    </location>
</feature>
<comment type="caution">
    <text evidence="2">The sequence shown here is derived from an EMBL/GenBank/DDBJ whole genome shotgun (WGS) entry which is preliminary data.</text>
</comment>
<dbReference type="AlphaFoldDB" id="A0A420JB32"/>
<feature type="region of interest" description="Disordered" evidence="1">
    <location>
        <begin position="129"/>
        <end position="182"/>
    </location>
</feature>
<dbReference type="Proteomes" id="UP000285326">
    <property type="component" value="Unassembled WGS sequence"/>
</dbReference>
<accession>A0A420JB32</accession>
<gene>
    <name evidence="2" type="ORF">GcM1_149004</name>
</gene>
<organism evidence="2 3">
    <name type="scientific">Golovinomyces cichoracearum</name>
    <dbReference type="NCBI Taxonomy" id="62708"/>
    <lineage>
        <taxon>Eukaryota</taxon>
        <taxon>Fungi</taxon>
        <taxon>Dikarya</taxon>
        <taxon>Ascomycota</taxon>
        <taxon>Pezizomycotina</taxon>
        <taxon>Leotiomycetes</taxon>
        <taxon>Erysiphales</taxon>
        <taxon>Erysiphaceae</taxon>
        <taxon>Golovinomyces</taxon>
    </lineage>
</organism>
<name>A0A420JB32_9PEZI</name>
<evidence type="ECO:0000313" key="2">
    <source>
        <dbReference type="EMBL" id="RKF83997.1"/>
    </source>
</evidence>
<evidence type="ECO:0000256" key="1">
    <source>
        <dbReference type="SAM" id="MobiDB-lite"/>
    </source>
</evidence>
<dbReference type="EMBL" id="MCBS01014916">
    <property type="protein sequence ID" value="RKF83997.1"/>
    <property type="molecule type" value="Genomic_DNA"/>
</dbReference>
<protein>
    <submittedName>
        <fullName evidence="2">Uncharacterized protein</fullName>
    </submittedName>
</protein>
<evidence type="ECO:0000313" key="3">
    <source>
        <dbReference type="Proteomes" id="UP000285326"/>
    </source>
</evidence>
<reference evidence="2 3" key="1">
    <citation type="journal article" date="2018" name="BMC Genomics">
        <title>Comparative genome analyses reveal sequence features reflecting distinct modes of host-adaptation between dicot and monocot powdery mildew.</title>
        <authorList>
            <person name="Wu Y."/>
            <person name="Ma X."/>
            <person name="Pan Z."/>
            <person name="Kale S.D."/>
            <person name="Song Y."/>
            <person name="King H."/>
            <person name="Zhang Q."/>
            <person name="Presley C."/>
            <person name="Deng X."/>
            <person name="Wei C.I."/>
            <person name="Xiao S."/>
        </authorList>
    </citation>
    <scope>NUCLEOTIDE SEQUENCE [LARGE SCALE GENOMIC DNA]</scope>
    <source>
        <strain evidence="2">UMSG1</strain>
    </source>
</reference>
<proteinExistence type="predicted"/>
<sequence>MTTPKAWAHLVSARGRIRESNLSMAVTFTKEVLLEYLLNSLPSSYNTILQTIDANPNQDVYEKLEILERNEKIFDLNANLEGVHAARAGDSQTKILCHFCEQDHLKNQCELRRILMAVISEFKISNARESETQKKTSHAQRYSKGSRALAAKDQSDYDSEVKSPTDSCDEDEEMESCQYSKD</sequence>